<evidence type="ECO:0000256" key="2">
    <source>
        <dbReference type="ARBA" id="ARBA00013081"/>
    </source>
</evidence>
<accession>A0ABD1WMW7</accession>
<evidence type="ECO:0000256" key="7">
    <source>
        <dbReference type="ARBA" id="ARBA00047761"/>
    </source>
</evidence>
<dbReference type="Gene3D" id="3.50.50.60">
    <property type="entry name" value="FAD/NAD(P)-binding domain"/>
    <property type="match status" value="1"/>
</dbReference>
<dbReference type="InterPro" id="IPR006186">
    <property type="entry name" value="Ser/Thr-sp_prot-phosphatase"/>
</dbReference>
<keyword evidence="4" id="KW-0378">Hydrolase</keyword>
<dbReference type="GO" id="GO:0004722">
    <property type="term" value="F:protein serine/threonine phosphatase activity"/>
    <property type="evidence" value="ECO:0007669"/>
    <property type="project" value="UniProtKB-EC"/>
</dbReference>
<evidence type="ECO:0000256" key="8">
    <source>
        <dbReference type="ARBA" id="ARBA00048336"/>
    </source>
</evidence>
<keyword evidence="6" id="KW-0464">Manganese</keyword>
<evidence type="ECO:0000256" key="1">
    <source>
        <dbReference type="ARBA" id="ARBA00001936"/>
    </source>
</evidence>
<dbReference type="SUPFAM" id="SSF56300">
    <property type="entry name" value="Metallo-dependent phosphatases"/>
    <property type="match status" value="1"/>
</dbReference>
<dbReference type="PANTHER" id="PTHR11668:SF300">
    <property type="entry name" value="SERINE_THREONINE-PROTEIN PHOSPHATASE"/>
    <property type="match status" value="1"/>
</dbReference>
<proteinExistence type="predicted"/>
<evidence type="ECO:0000313" key="9">
    <source>
        <dbReference type="EMBL" id="KAL2551019.1"/>
    </source>
</evidence>
<evidence type="ECO:0000313" key="10">
    <source>
        <dbReference type="Proteomes" id="UP001604277"/>
    </source>
</evidence>
<sequence>MLNPNGEETHYDFDLFVIGAGSGGVYASGFSAQYGAKVGNLVGFVIGPSGINWLVSEFLRKEDGYEFFADRQLVTIFSYPNFRGEYDNAGAIISVDETLMCTFQIRNRLKEGGFFVK</sequence>
<organism evidence="9 10">
    <name type="scientific">Forsythia ovata</name>
    <dbReference type="NCBI Taxonomy" id="205694"/>
    <lineage>
        <taxon>Eukaryota</taxon>
        <taxon>Viridiplantae</taxon>
        <taxon>Streptophyta</taxon>
        <taxon>Embryophyta</taxon>
        <taxon>Tracheophyta</taxon>
        <taxon>Spermatophyta</taxon>
        <taxon>Magnoliopsida</taxon>
        <taxon>eudicotyledons</taxon>
        <taxon>Gunneridae</taxon>
        <taxon>Pentapetalae</taxon>
        <taxon>asterids</taxon>
        <taxon>lamiids</taxon>
        <taxon>Lamiales</taxon>
        <taxon>Oleaceae</taxon>
        <taxon>Forsythieae</taxon>
        <taxon>Forsythia</taxon>
    </lineage>
</organism>
<dbReference type="AlphaFoldDB" id="A0ABD1WMW7"/>
<dbReference type="Gene3D" id="3.60.21.10">
    <property type="match status" value="1"/>
</dbReference>
<comment type="cofactor">
    <cofactor evidence="1">
        <name>Mn(2+)</name>
        <dbReference type="ChEBI" id="CHEBI:29035"/>
    </cofactor>
</comment>
<reference evidence="10" key="1">
    <citation type="submission" date="2024-07" db="EMBL/GenBank/DDBJ databases">
        <title>Two chromosome-level genome assemblies of Korean endemic species Abeliophyllum distichum and Forsythia ovata (Oleaceae).</title>
        <authorList>
            <person name="Jang H."/>
        </authorList>
    </citation>
    <scope>NUCLEOTIDE SEQUENCE [LARGE SCALE GENOMIC DNA]</scope>
</reference>
<dbReference type="InterPro" id="IPR029052">
    <property type="entry name" value="Metallo-depent_PP-like"/>
</dbReference>
<dbReference type="InterPro" id="IPR050341">
    <property type="entry name" value="PP1_catalytic_subunit"/>
</dbReference>
<evidence type="ECO:0000256" key="3">
    <source>
        <dbReference type="ARBA" id="ARBA00022723"/>
    </source>
</evidence>
<dbReference type="EC" id="3.1.3.16" evidence="2"/>
<keyword evidence="5" id="KW-0904">Protein phosphatase</keyword>
<keyword evidence="10" id="KW-1185">Reference proteome</keyword>
<gene>
    <name evidence="9" type="ORF">Fot_12549</name>
</gene>
<comment type="catalytic activity">
    <reaction evidence="8">
        <text>O-phospho-L-threonyl-[protein] + H2O = L-threonyl-[protein] + phosphate</text>
        <dbReference type="Rhea" id="RHEA:47004"/>
        <dbReference type="Rhea" id="RHEA-COMP:11060"/>
        <dbReference type="Rhea" id="RHEA-COMP:11605"/>
        <dbReference type="ChEBI" id="CHEBI:15377"/>
        <dbReference type="ChEBI" id="CHEBI:30013"/>
        <dbReference type="ChEBI" id="CHEBI:43474"/>
        <dbReference type="ChEBI" id="CHEBI:61977"/>
        <dbReference type="EC" id="3.1.3.16"/>
    </reaction>
</comment>
<comment type="catalytic activity">
    <reaction evidence="7">
        <text>O-phospho-L-seryl-[protein] + H2O = L-seryl-[protein] + phosphate</text>
        <dbReference type="Rhea" id="RHEA:20629"/>
        <dbReference type="Rhea" id="RHEA-COMP:9863"/>
        <dbReference type="Rhea" id="RHEA-COMP:11604"/>
        <dbReference type="ChEBI" id="CHEBI:15377"/>
        <dbReference type="ChEBI" id="CHEBI:29999"/>
        <dbReference type="ChEBI" id="CHEBI:43474"/>
        <dbReference type="ChEBI" id="CHEBI:83421"/>
        <dbReference type="EC" id="3.1.3.16"/>
    </reaction>
</comment>
<dbReference type="GO" id="GO:0046872">
    <property type="term" value="F:metal ion binding"/>
    <property type="evidence" value="ECO:0007669"/>
    <property type="project" value="UniProtKB-KW"/>
</dbReference>
<dbReference type="Proteomes" id="UP001604277">
    <property type="component" value="Unassembled WGS sequence"/>
</dbReference>
<evidence type="ECO:0000256" key="6">
    <source>
        <dbReference type="ARBA" id="ARBA00023211"/>
    </source>
</evidence>
<evidence type="ECO:0000256" key="5">
    <source>
        <dbReference type="ARBA" id="ARBA00022912"/>
    </source>
</evidence>
<evidence type="ECO:0000256" key="4">
    <source>
        <dbReference type="ARBA" id="ARBA00022801"/>
    </source>
</evidence>
<protein>
    <recommendedName>
        <fullName evidence="2">protein-serine/threonine phosphatase</fullName>
        <ecNumber evidence="2">3.1.3.16</ecNumber>
    </recommendedName>
</protein>
<dbReference type="PRINTS" id="PR00114">
    <property type="entry name" value="STPHPHTASE"/>
</dbReference>
<comment type="caution">
    <text evidence="9">The sequence shown here is derived from an EMBL/GenBank/DDBJ whole genome shotgun (WGS) entry which is preliminary data.</text>
</comment>
<dbReference type="PANTHER" id="PTHR11668">
    <property type="entry name" value="SERINE/THREONINE PROTEIN PHOSPHATASE"/>
    <property type="match status" value="1"/>
</dbReference>
<name>A0ABD1WMW7_9LAMI</name>
<dbReference type="InterPro" id="IPR036188">
    <property type="entry name" value="FAD/NAD-bd_sf"/>
</dbReference>
<keyword evidence="3" id="KW-0479">Metal-binding</keyword>
<dbReference type="EMBL" id="JBFOLJ010000003">
    <property type="protein sequence ID" value="KAL2551019.1"/>
    <property type="molecule type" value="Genomic_DNA"/>
</dbReference>